<comment type="caution">
    <text evidence="11">The sequence shown here is derived from an EMBL/GenBank/DDBJ whole genome shotgun (WGS) entry which is preliminary data.</text>
</comment>
<dbReference type="Proteomes" id="UP000054977">
    <property type="component" value="Unassembled WGS sequence"/>
</dbReference>
<keyword evidence="4 7" id="KW-0597">Phosphoprotein</keyword>
<dbReference type="SUPFAM" id="SSF47384">
    <property type="entry name" value="Homodimeric domain of signal transducing histidine kinase"/>
    <property type="match status" value="1"/>
</dbReference>
<dbReference type="InterPro" id="IPR011006">
    <property type="entry name" value="CheY-like_superfamily"/>
</dbReference>
<evidence type="ECO:0000256" key="5">
    <source>
        <dbReference type="ARBA" id="ARBA00022679"/>
    </source>
</evidence>
<dbReference type="InterPro" id="IPR003661">
    <property type="entry name" value="HisK_dim/P_dom"/>
</dbReference>
<evidence type="ECO:0000256" key="4">
    <source>
        <dbReference type="ARBA" id="ARBA00022553"/>
    </source>
</evidence>
<keyword evidence="5" id="KW-0808">Transferase</keyword>
<dbReference type="CDD" id="cd00082">
    <property type="entry name" value="HisKA"/>
    <property type="match status" value="1"/>
</dbReference>
<dbReference type="SUPFAM" id="SSF55785">
    <property type="entry name" value="PYP-like sensor domain (PAS domain)"/>
    <property type="match status" value="1"/>
</dbReference>
<dbReference type="Pfam" id="PF00072">
    <property type="entry name" value="Response_reg"/>
    <property type="match status" value="1"/>
</dbReference>
<dbReference type="SMART" id="SM00388">
    <property type="entry name" value="HisKA"/>
    <property type="match status" value="1"/>
</dbReference>
<dbReference type="SMART" id="SM00448">
    <property type="entry name" value="REC"/>
    <property type="match status" value="1"/>
</dbReference>
<dbReference type="Gene3D" id="1.10.287.130">
    <property type="match status" value="1"/>
</dbReference>
<dbReference type="PANTHER" id="PTHR43547">
    <property type="entry name" value="TWO-COMPONENT HISTIDINE KINASE"/>
    <property type="match status" value="1"/>
</dbReference>
<evidence type="ECO:0000256" key="1">
    <source>
        <dbReference type="ARBA" id="ARBA00000085"/>
    </source>
</evidence>
<dbReference type="FunFam" id="3.30.565.10:FF:000006">
    <property type="entry name" value="Sensor histidine kinase WalK"/>
    <property type="match status" value="1"/>
</dbReference>
<comment type="subcellular location">
    <subcellularLocation>
        <location evidence="2">Cell inner membrane</location>
        <topology evidence="2">Multi-pass membrane protein</topology>
    </subcellularLocation>
</comment>
<dbReference type="AlphaFoldDB" id="A0A158JDL9"/>
<sequence length="527" mass="57930">MTGAKRPLPPVSEAFERAPCGLLTTTVQGTIIRANSTFCRWTGYEREDLIEKRRLQDLLTIGGKVFHQTHWAPLLQMQRSVAEVKLDIVHRSGTVVPMLINAARQRYGDDEFDEFALLVVADRHKYERELLRARQQAEVALEAKLAAQKALELADRRKDEFLATLAHELRNPLAPIASVVELLRLKDLADPQLVWSRDVLERQLGHIAHLVDDLLDISRIAEGKIELRRESVDLTTAMRHAIEGSRSLIDGSSHTLSVEYPEPAIFVDADQTRLAQIIQNLLNNAAKYTPSGGKINLSTKRDGNDAVICVRDTGIGIATEHLSDIFDIFSQLPSGRERAQGGLGIGLSLVQGLTEMMGGSVSARSDGVGKGSEFVVRLPAVDPEVHGVSREEPFYTAPASKMQRVVIIDDDDDAATGLAMVLEADGHTVRTAPGGIVGLQLVHDFDAQAVILDISLHDMSGYDVARSLKDAPNRSAAVVIALTGWGRAQDKEAAQSAGFDFHFTKPADIDRLLRVLQDWAINPRRQN</sequence>
<dbReference type="SUPFAM" id="SSF52172">
    <property type="entry name" value="CheY-like"/>
    <property type="match status" value="1"/>
</dbReference>
<dbReference type="Pfam" id="PF02518">
    <property type="entry name" value="HATPase_c"/>
    <property type="match status" value="1"/>
</dbReference>
<dbReference type="InterPro" id="IPR000014">
    <property type="entry name" value="PAS"/>
</dbReference>
<proteinExistence type="predicted"/>
<reference evidence="11" key="1">
    <citation type="submission" date="2016-01" db="EMBL/GenBank/DDBJ databases">
        <authorList>
            <person name="Peeters C."/>
        </authorList>
    </citation>
    <scope>NUCLEOTIDE SEQUENCE [LARGE SCALE GENOMIC DNA]</scope>
    <source>
        <strain evidence="11">LMG 22934</strain>
    </source>
</reference>
<feature type="domain" description="PAS" evidence="10">
    <location>
        <begin position="11"/>
        <end position="59"/>
    </location>
</feature>
<dbReference type="PROSITE" id="PS50110">
    <property type="entry name" value="RESPONSE_REGULATORY"/>
    <property type="match status" value="1"/>
</dbReference>
<evidence type="ECO:0000256" key="7">
    <source>
        <dbReference type="PROSITE-ProRule" id="PRU00169"/>
    </source>
</evidence>
<dbReference type="EMBL" id="FCNW02000077">
    <property type="protein sequence ID" value="SAL66603.1"/>
    <property type="molecule type" value="Genomic_DNA"/>
</dbReference>
<dbReference type="PROSITE" id="PS50112">
    <property type="entry name" value="PAS"/>
    <property type="match status" value="1"/>
</dbReference>
<feature type="modified residue" description="4-aspartylphosphate" evidence="7">
    <location>
        <position position="453"/>
    </location>
</feature>
<dbReference type="InterPro" id="IPR003594">
    <property type="entry name" value="HATPase_dom"/>
</dbReference>
<dbReference type="GO" id="GO:0005886">
    <property type="term" value="C:plasma membrane"/>
    <property type="evidence" value="ECO:0007669"/>
    <property type="project" value="UniProtKB-SubCell"/>
</dbReference>
<evidence type="ECO:0000259" key="9">
    <source>
        <dbReference type="PROSITE" id="PS50110"/>
    </source>
</evidence>
<dbReference type="PRINTS" id="PR00344">
    <property type="entry name" value="BCTRLSENSOR"/>
</dbReference>
<gene>
    <name evidence="11" type="ORF">AWB65_06366</name>
</gene>
<evidence type="ECO:0000256" key="6">
    <source>
        <dbReference type="ARBA" id="ARBA00022777"/>
    </source>
</evidence>
<dbReference type="CDD" id="cd00130">
    <property type="entry name" value="PAS"/>
    <property type="match status" value="1"/>
</dbReference>
<evidence type="ECO:0000256" key="3">
    <source>
        <dbReference type="ARBA" id="ARBA00012438"/>
    </source>
</evidence>
<evidence type="ECO:0000256" key="2">
    <source>
        <dbReference type="ARBA" id="ARBA00004429"/>
    </source>
</evidence>
<dbReference type="InterPro" id="IPR036890">
    <property type="entry name" value="HATPase_C_sf"/>
</dbReference>
<comment type="catalytic activity">
    <reaction evidence="1">
        <text>ATP + protein L-histidine = ADP + protein N-phospho-L-histidine.</text>
        <dbReference type="EC" id="2.7.13.3"/>
    </reaction>
</comment>
<accession>A0A158JDL9</accession>
<dbReference type="NCBIfam" id="TIGR00229">
    <property type="entry name" value="sensory_box"/>
    <property type="match status" value="1"/>
</dbReference>
<dbReference type="Pfam" id="PF13426">
    <property type="entry name" value="PAS_9"/>
    <property type="match status" value="1"/>
</dbReference>
<name>A0A158JDL9_9BURK</name>
<evidence type="ECO:0000259" key="10">
    <source>
        <dbReference type="PROSITE" id="PS50112"/>
    </source>
</evidence>
<dbReference type="PANTHER" id="PTHR43547:SF2">
    <property type="entry name" value="HYBRID SIGNAL TRANSDUCTION HISTIDINE KINASE C"/>
    <property type="match status" value="1"/>
</dbReference>
<dbReference type="RefSeq" id="WP_087670853.1">
    <property type="nucleotide sequence ID" value="NZ_FCNW02000077.1"/>
</dbReference>
<dbReference type="STRING" id="326474.AWB65_06366"/>
<dbReference type="SUPFAM" id="SSF55874">
    <property type="entry name" value="ATPase domain of HSP90 chaperone/DNA topoisomerase II/histidine kinase"/>
    <property type="match status" value="1"/>
</dbReference>
<feature type="domain" description="Response regulatory" evidence="9">
    <location>
        <begin position="404"/>
        <end position="520"/>
    </location>
</feature>
<dbReference type="Pfam" id="PF00512">
    <property type="entry name" value="HisKA"/>
    <property type="match status" value="1"/>
</dbReference>
<dbReference type="Gene3D" id="3.40.50.2300">
    <property type="match status" value="1"/>
</dbReference>
<keyword evidence="6 11" id="KW-0418">Kinase</keyword>
<evidence type="ECO:0000259" key="8">
    <source>
        <dbReference type="PROSITE" id="PS50109"/>
    </source>
</evidence>
<dbReference type="InterPro" id="IPR035965">
    <property type="entry name" value="PAS-like_dom_sf"/>
</dbReference>
<dbReference type="InterPro" id="IPR001789">
    <property type="entry name" value="Sig_transdc_resp-reg_receiver"/>
</dbReference>
<feature type="domain" description="Histidine kinase" evidence="8">
    <location>
        <begin position="164"/>
        <end position="382"/>
    </location>
</feature>
<dbReference type="GO" id="GO:0000155">
    <property type="term" value="F:phosphorelay sensor kinase activity"/>
    <property type="evidence" value="ECO:0007669"/>
    <property type="project" value="InterPro"/>
</dbReference>
<dbReference type="SMART" id="SM00387">
    <property type="entry name" value="HATPase_c"/>
    <property type="match status" value="1"/>
</dbReference>
<dbReference type="OrthoDB" id="9768069at2"/>
<dbReference type="InterPro" id="IPR005467">
    <property type="entry name" value="His_kinase_dom"/>
</dbReference>
<dbReference type="InterPro" id="IPR036097">
    <property type="entry name" value="HisK_dim/P_sf"/>
</dbReference>
<keyword evidence="12" id="KW-1185">Reference proteome</keyword>
<evidence type="ECO:0000313" key="11">
    <source>
        <dbReference type="EMBL" id="SAL66603.1"/>
    </source>
</evidence>
<evidence type="ECO:0000313" key="12">
    <source>
        <dbReference type="Proteomes" id="UP000054977"/>
    </source>
</evidence>
<dbReference type="InterPro" id="IPR004358">
    <property type="entry name" value="Sig_transdc_His_kin-like_C"/>
</dbReference>
<dbReference type="PROSITE" id="PS50109">
    <property type="entry name" value="HIS_KIN"/>
    <property type="match status" value="1"/>
</dbReference>
<organism evidence="11 12">
    <name type="scientific">Caballeronia humi</name>
    <dbReference type="NCBI Taxonomy" id="326474"/>
    <lineage>
        <taxon>Bacteria</taxon>
        <taxon>Pseudomonadati</taxon>
        <taxon>Pseudomonadota</taxon>
        <taxon>Betaproteobacteria</taxon>
        <taxon>Burkholderiales</taxon>
        <taxon>Burkholderiaceae</taxon>
        <taxon>Caballeronia</taxon>
    </lineage>
</organism>
<dbReference type="SMART" id="SM00091">
    <property type="entry name" value="PAS"/>
    <property type="match status" value="1"/>
</dbReference>
<dbReference type="Gene3D" id="3.30.450.20">
    <property type="entry name" value="PAS domain"/>
    <property type="match status" value="1"/>
</dbReference>
<dbReference type="Gene3D" id="3.30.565.10">
    <property type="entry name" value="Histidine kinase-like ATPase, C-terminal domain"/>
    <property type="match status" value="1"/>
</dbReference>
<dbReference type="EC" id="2.7.13.3" evidence="3"/>
<protein>
    <recommendedName>
        <fullName evidence="3">histidine kinase</fullName>
        <ecNumber evidence="3">2.7.13.3</ecNumber>
    </recommendedName>
</protein>